<dbReference type="EMBL" id="JBHTOF010000032">
    <property type="protein sequence ID" value="MFD1465427.1"/>
    <property type="molecule type" value="Genomic_DNA"/>
</dbReference>
<keyword evidence="1 3" id="KW-0963">Cytoplasm</keyword>
<reference evidence="5" key="1">
    <citation type="journal article" date="2019" name="Int. J. Syst. Evol. Microbiol.">
        <title>The Global Catalogue of Microorganisms (GCM) 10K type strain sequencing project: providing services to taxonomists for standard genome sequencing and annotation.</title>
        <authorList>
            <consortium name="The Broad Institute Genomics Platform"/>
            <consortium name="The Broad Institute Genome Sequencing Center for Infectious Disease"/>
            <person name="Wu L."/>
            <person name="Ma J."/>
        </authorList>
    </citation>
    <scope>NUCLEOTIDE SEQUENCE [LARGE SCALE GENOMIC DNA]</scope>
    <source>
        <strain evidence="5">CCM 8951</strain>
    </source>
</reference>
<keyword evidence="5" id="KW-1185">Reference proteome</keyword>
<dbReference type="HAMAP" id="MF_00023">
    <property type="entry name" value="SmpB"/>
    <property type="match status" value="1"/>
</dbReference>
<dbReference type="PANTHER" id="PTHR30308">
    <property type="entry name" value="TMRNA-BINDING COMPONENT OF TRANS-TRANSLATION TAGGING COMPLEX"/>
    <property type="match status" value="1"/>
</dbReference>
<comment type="caution">
    <text evidence="4">The sequence shown here is derived from an EMBL/GenBank/DDBJ whole genome shotgun (WGS) entry which is preliminary data.</text>
</comment>
<dbReference type="InterPro" id="IPR023620">
    <property type="entry name" value="SmpB"/>
</dbReference>
<dbReference type="SUPFAM" id="SSF74982">
    <property type="entry name" value="Small protein B (SmpB)"/>
    <property type="match status" value="1"/>
</dbReference>
<dbReference type="RefSeq" id="WP_125576620.1">
    <property type="nucleotide sequence ID" value="NZ_JBHTOF010000032.1"/>
</dbReference>
<organism evidence="4 5">
    <name type="scientific">Lapidilactobacillus mulanensis</name>
    <dbReference type="NCBI Taxonomy" id="2485999"/>
    <lineage>
        <taxon>Bacteria</taxon>
        <taxon>Bacillati</taxon>
        <taxon>Bacillota</taxon>
        <taxon>Bacilli</taxon>
        <taxon>Lactobacillales</taxon>
        <taxon>Lactobacillaceae</taxon>
        <taxon>Lapidilactobacillus</taxon>
    </lineage>
</organism>
<evidence type="ECO:0000313" key="5">
    <source>
        <dbReference type="Proteomes" id="UP001597244"/>
    </source>
</evidence>
<name>A0ABW4DL94_9LACO</name>
<comment type="function">
    <text evidence="3">Required for rescue of stalled ribosomes mediated by trans-translation. Binds to transfer-messenger RNA (tmRNA), required for stable association of tmRNA with ribosomes. tmRNA and SmpB together mimic tRNA shape, replacing the anticodon stem-loop with SmpB. tmRNA is encoded by the ssrA gene; the 2 termini fold to resemble tRNA(Ala) and it encodes a 'tag peptide', a short internal open reading frame. During trans-translation Ala-aminoacylated tmRNA acts like a tRNA, entering the A-site of stalled ribosomes, displacing the stalled mRNA. The ribosome then switches to translate the ORF on the tmRNA; the nascent peptide is terminated with the 'tag peptide' encoded by the tmRNA and targeted for degradation. The ribosome is freed to recommence translation, which seems to be the essential function of trans-translation.</text>
</comment>
<dbReference type="NCBIfam" id="TIGR00086">
    <property type="entry name" value="smpB"/>
    <property type="match status" value="1"/>
</dbReference>
<dbReference type="InterPro" id="IPR000037">
    <property type="entry name" value="SsrA-bd_prot"/>
</dbReference>
<evidence type="ECO:0000256" key="3">
    <source>
        <dbReference type="HAMAP-Rule" id="MF_00023"/>
    </source>
</evidence>
<evidence type="ECO:0000313" key="4">
    <source>
        <dbReference type="EMBL" id="MFD1465427.1"/>
    </source>
</evidence>
<gene>
    <name evidence="3 4" type="primary">smpB</name>
    <name evidence="4" type="ORF">ACFQ4L_04880</name>
</gene>
<comment type="subcellular location">
    <subcellularLocation>
        <location evidence="3">Cytoplasm</location>
    </subcellularLocation>
    <text evidence="3">The tmRNA-SmpB complex associates with stalled 70S ribosomes.</text>
</comment>
<dbReference type="Proteomes" id="UP001597244">
    <property type="component" value="Unassembled WGS sequence"/>
</dbReference>
<sequence length="157" mass="18095">MAKKHPEKPKNQLATNRKAQHDYSISDTYEAGVVLTGTEIKSVRAGKINLKDGYAHFRQGELWLENVHISPYDAGNQFNHDPLRNRKLLLHKREIAKLVGVVKDKGVTIVPLKVYLKHGYAKVLIGVATGKHEYDKRETIKRREQDRELQRVMKNNF</sequence>
<dbReference type="InterPro" id="IPR020081">
    <property type="entry name" value="SsrA-bd_prot_CS"/>
</dbReference>
<accession>A0ABW4DL94</accession>
<comment type="similarity">
    <text evidence="3">Belongs to the SmpB family.</text>
</comment>
<dbReference type="CDD" id="cd09294">
    <property type="entry name" value="SmpB"/>
    <property type="match status" value="1"/>
</dbReference>
<evidence type="ECO:0000256" key="1">
    <source>
        <dbReference type="ARBA" id="ARBA00022490"/>
    </source>
</evidence>
<protein>
    <recommendedName>
        <fullName evidence="3">SsrA-binding protein</fullName>
    </recommendedName>
    <alternativeName>
        <fullName evidence="3">Small protein B</fullName>
    </alternativeName>
</protein>
<dbReference type="PROSITE" id="PS01317">
    <property type="entry name" value="SSRP"/>
    <property type="match status" value="1"/>
</dbReference>
<dbReference type="Gene3D" id="2.40.280.10">
    <property type="match status" value="1"/>
</dbReference>
<dbReference type="NCBIfam" id="NF003843">
    <property type="entry name" value="PRK05422.1"/>
    <property type="match status" value="1"/>
</dbReference>
<keyword evidence="2 3" id="KW-0694">RNA-binding</keyword>
<evidence type="ECO:0000256" key="2">
    <source>
        <dbReference type="ARBA" id="ARBA00022884"/>
    </source>
</evidence>
<dbReference type="Pfam" id="PF01668">
    <property type="entry name" value="SmpB"/>
    <property type="match status" value="1"/>
</dbReference>
<proteinExistence type="inferred from homology"/>
<dbReference type="PANTHER" id="PTHR30308:SF2">
    <property type="entry name" value="SSRA-BINDING PROTEIN"/>
    <property type="match status" value="1"/>
</dbReference>